<dbReference type="Gene3D" id="3.20.20.30">
    <property type="entry name" value="Luciferase-like domain"/>
    <property type="match status" value="1"/>
</dbReference>
<dbReference type="InterPro" id="IPR050766">
    <property type="entry name" value="Bact_Lucif_Oxidored"/>
</dbReference>
<dbReference type="SUPFAM" id="SSF51679">
    <property type="entry name" value="Bacterial luciferase-like"/>
    <property type="match status" value="1"/>
</dbReference>
<evidence type="ECO:0000259" key="2">
    <source>
        <dbReference type="Pfam" id="PF00296"/>
    </source>
</evidence>
<name>A0ABP8UBG7_9ACTN</name>
<evidence type="ECO:0000313" key="4">
    <source>
        <dbReference type="Proteomes" id="UP001501442"/>
    </source>
</evidence>
<comment type="caution">
    <text evidence="3">The sequence shown here is derived from an EMBL/GenBank/DDBJ whole genome shotgun (WGS) entry which is preliminary data.</text>
</comment>
<dbReference type="InterPro" id="IPR036661">
    <property type="entry name" value="Luciferase-like_sf"/>
</dbReference>
<dbReference type="NCBIfam" id="TIGR03558">
    <property type="entry name" value="oxido_grp_1"/>
    <property type="match status" value="1"/>
</dbReference>
<accession>A0ABP8UBG7</accession>
<evidence type="ECO:0000256" key="1">
    <source>
        <dbReference type="ARBA" id="ARBA00007789"/>
    </source>
</evidence>
<evidence type="ECO:0000313" key="3">
    <source>
        <dbReference type="EMBL" id="GAA4625905.1"/>
    </source>
</evidence>
<reference evidence="4" key="1">
    <citation type="journal article" date="2019" name="Int. J. Syst. Evol. Microbiol.">
        <title>The Global Catalogue of Microorganisms (GCM) 10K type strain sequencing project: providing services to taxonomists for standard genome sequencing and annotation.</title>
        <authorList>
            <consortium name="The Broad Institute Genomics Platform"/>
            <consortium name="The Broad Institute Genome Sequencing Center for Infectious Disease"/>
            <person name="Wu L."/>
            <person name="Ma J."/>
        </authorList>
    </citation>
    <scope>NUCLEOTIDE SEQUENCE [LARGE SCALE GENOMIC DNA]</scope>
    <source>
        <strain evidence="4">JCM 17939</strain>
    </source>
</reference>
<sequence>MLELDDLRLSVLDLVPVSTQTTPGAALRASIDLAQAVERLGYHRLWVAEHHNMPGIASSSPPVLIAHLAEATSTLRVGSGGVMLPNHAPLVVAEQFGMLEALHPGRIDLGIGRAPGTDQATAYALRRTAGLDVEDFPRHLAELRAFLAGSSLGIRAVPAGENPPEIWLLGSSGYSAQLAGALGLPFAFAHHFSARFTEPALELYRSTFQPSESLSHPRVMVTAAVVCAETDEEAERLAAPMGLSMLRLRAGRPGLLPTPEEALAHPYTPQEREAIGAITESHVIGGPETVRKGLLELLDRTRPDELMISTNVGDPAARLRSYELVKEVLGTGGSQGPVAV</sequence>
<protein>
    <submittedName>
        <fullName evidence="3">LLM class flavin-dependent oxidoreductase</fullName>
    </submittedName>
</protein>
<dbReference type="RefSeq" id="WP_345431588.1">
    <property type="nucleotide sequence ID" value="NZ_BAABHK010000004.1"/>
</dbReference>
<dbReference type="CDD" id="cd00347">
    <property type="entry name" value="Flavin_utilizing_monoxygenases"/>
    <property type="match status" value="1"/>
</dbReference>
<comment type="similarity">
    <text evidence="1">To bacterial alkanal monooxygenase alpha and beta chains.</text>
</comment>
<dbReference type="PANTHER" id="PTHR30137">
    <property type="entry name" value="LUCIFERASE-LIKE MONOOXYGENASE"/>
    <property type="match status" value="1"/>
</dbReference>
<organism evidence="3 4">
    <name type="scientific">Actinoallomurus vinaceus</name>
    <dbReference type="NCBI Taxonomy" id="1080074"/>
    <lineage>
        <taxon>Bacteria</taxon>
        <taxon>Bacillati</taxon>
        <taxon>Actinomycetota</taxon>
        <taxon>Actinomycetes</taxon>
        <taxon>Streptosporangiales</taxon>
        <taxon>Thermomonosporaceae</taxon>
        <taxon>Actinoallomurus</taxon>
    </lineage>
</organism>
<dbReference type="PANTHER" id="PTHR30137:SF6">
    <property type="entry name" value="LUCIFERASE-LIKE MONOOXYGENASE"/>
    <property type="match status" value="1"/>
</dbReference>
<dbReference type="EMBL" id="BAABHK010000004">
    <property type="protein sequence ID" value="GAA4625905.1"/>
    <property type="molecule type" value="Genomic_DNA"/>
</dbReference>
<dbReference type="Pfam" id="PF00296">
    <property type="entry name" value="Bac_luciferase"/>
    <property type="match status" value="1"/>
</dbReference>
<dbReference type="InterPro" id="IPR011251">
    <property type="entry name" value="Luciferase-like_dom"/>
</dbReference>
<feature type="domain" description="Luciferase-like" evidence="2">
    <location>
        <begin position="9"/>
        <end position="297"/>
    </location>
</feature>
<dbReference type="InterPro" id="IPR019949">
    <property type="entry name" value="CmoO-like"/>
</dbReference>
<keyword evidence="4" id="KW-1185">Reference proteome</keyword>
<dbReference type="Proteomes" id="UP001501442">
    <property type="component" value="Unassembled WGS sequence"/>
</dbReference>
<gene>
    <name evidence="3" type="ORF">GCM10023196_031970</name>
</gene>
<proteinExistence type="predicted"/>